<organism evidence="1 2">
    <name type="scientific">Tanacetum coccineum</name>
    <dbReference type="NCBI Taxonomy" id="301880"/>
    <lineage>
        <taxon>Eukaryota</taxon>
        <taxon>Viridiplantae</taxon>
        <taxon>Streptophyta</taxon>
        <taxon>Embryophyta</taxon>
        <taxon>Tracheophyta</taxon>
        <taxon>Spermatophyta</taxon>
        <taxon>Magnoliopsida</taxon>
        <taxon>eudicotyledons</taxon>
        <taxon>Gunneridae</taxon>
        <taxon>Pentapetalae</taxon>
        <taxon>asterids</taxon>
        <taxon>campanulids</taxon>
        <taxon>Asterales</taxon>
        <taxon>Asteraceae</taxon>
        <taxon>Asteroideae</taxon>
        <taxon>Anthemideae</taxon>
        <taxon>Anthemidinae</taxon>
        <taxon>Tanacetum</taxon>
    </lineage>
</organism>
<protein>
    <recommendedName>
        <fullName evidence="3">Integrase, catalytic region, zinc finger, CCHC-type, peptidase aspartic, catalytic</fullName>
    </recommendedName>
</protein>
<proteinExistence type="predicted"/>
<comment type="caution">
    <text evidence="1">The sequence shown here is derived from an EMBL/GenBank/DDBJ whole genome shotgun (WGS) entry which is preliminary data.</text>
</comment>
<evidence type="ECO:0008006" key="3">
    <source>
        <dbReference type="Google" id="ProtNLM"/>
    </source>
</evidence>
<evidence type="ECO:0000313" key="1">
    <source>
        <dbReference type="EMBL" id="GJS67537.1"/>
    </source>
</evidence>
<evidence type="ECO:0000313" key="2">
    <source>
        <dbReference type="Proteomes" id="UP001151760"/>
    </source>
</evidence>
<accession>A0ABQ4XR77</accession>
<dbReference type="Proteomes" id="UP001151760">
    <property type="component" value="Unassembled WGS sequence"/>
</dbReference>
<dbReference type="EMBL" id="BQNB010009725">
    <property type="protein sequence ID" value="GJS67537.1"/>
    <property type="molecule type" value="Genomic_DNA"/>
</dbReference>
<gene>
    <name evidence="1" type="ORF">Tco_0682101</name>
</gene>
<name>A0ABQ4XR77_9ASTR</name>
<reference evidence="1" key="1">
    <citation type="journal article" date="2022" name="Int. J. Mol. Sci.">
        <title>Draft Genome of Tanacetum Coccineum: Genomic Comparison of Closely Related Tanacetum-Family Plants.</title>
        <authorList>
            <person name="Yamashiro T."/>
            <person name="Shiraishi A."/>
            <person name="Nakayama K."/>
            <person name="Satake H."/>
        </authorList>
    </citation>
    <scope>NUCLEOTIDE SEQUENCE</scope>
</reference>
<keyword evidence="2" id="KW-1185">Reference proteome</keyword>
<reference evidence="1" key="2">
    <citation type="submission" date="2022-01" db="EMBL/GenBank/DDBJ databases">
        <authorList>
            <person name="Yamashiro T."/>
            <person name="Shiraishi A."/>
            <person name="Satake H."/>
            <person name="Nakayama K."/>
        </authorList>
    </citation>
    <scope>NUCLEOTIDE SEQUENCE</scope>
</reference>
<sequence length="212" mass="23907">MVIRRLKDRIKSLCGKDSLENVKKDTDEIETINIELEHTNLDLNAQLQEKVFAITALKNELKKLKGKNVVDTAVSKPNATIASGMFKLDVEPISYRLKNNRDAHEVLLVYVSQTCPKSPKPTEKLVAVTPMNKDKRVRFAEPVVQIVLWNDHIAKIMGYGDYQMGNVTVSRVYHVEGLGHNLFSVGQFCDSDLEVAFRKHCNTPIFTYSSGS</sequence>